<dbReference type="EMBL" id="GBXM01097498">
    <property type="protein sequence ID" value="JAH11079.1"/>
    <property type="molecule type" value="Transcribed_RNA"/>
</dbReference>
<feature type="transmembrane region" description="Helical" evidence="1">
    <location>
        <begin position="27"/>
        <end position="51"/>
    </location>
</feature>
<keyword evidence="1" id="KW-0812">Transmembrane</keyword>
<evidence type="ECO:0000313" key="2">
    <source>
        <dbReference type="EMBL" id="JAH11079.1"/>
    </source>
</evidence>
<keyword evidence="1" id="KW-1133">Transmembrane helix</keyword>
<sequence>MYVMLFAVQYEWHRILWGKSTTDFAPIMLYTINIFASEYLLFSMVCLVVLLHRNPFIYSKQNQITLIKTSHWSKS</sequence>
<reference evidence="2" key="2">
    <citation type="journal article" date="2015" name="Fish Shellfish Immunol.">
        <title>Early steps in the European eel (Anguilla anguilla)-Vibrio vulnificus interaction in the gills: Role of the RtxA13 toxin.</title>
        <authorList>
            <person name="Callol A."/>
            <person name="Pajuelo D."/>
            <person name="Ebbesson L."/>
            <person name="Teles M."/>
            <person name="MacKenzie S."/>
            <person name="Amaro C."/>
        </authorList>
    </citation>
    <scope>NUCLEOTIDE SEQUENCE</scope>
</reference>
<accession>A0A0E9Q2V6</accession>
<proteinExistence type="predicted"/>
<protein>
    <submittedName>
        <fullName evidence="2">Uncharacterized protein</fullName>
    </submittedName>
</protein>
<name>A0A0E9Q2V6_ANGAN</name>
<keyword evidence="1" id="KW-0472">Membrane</keyword>
<organism evidence="2">
    <name type="scientific">Anguilla anguilla</name>
    <name type="common">European freshwater eel</name>
    <name type="synonym">Muraena anguilla</name>
    <dbReference type="NCBI Taxonomy" id="7936"/>
    <lineage>
        <taxon>Eukaryota</taxon>
        <taxon>Metazoa</taxon>
        <taxon>Chordata</taxon>
        <taxon>Craniata</taxon>
        <taxon>Vertebrata</taxon>
        <taxon>Euteleostomi</taxon>
        <taxon>Actinopterygii</taxon>
        <taxon>Neopterygii</taxon>
        <taxon>Teleostei</taxon>
        <taxon>Anguilliformes</taxon>
        <taxon>Anguillidae</taxon>
        <taxon>Anguilla</taxon>
    </lineage>
</organism>
<dbReference type="AlphaFoldDB" id="A0A0E9Q2V6"/>
<evidence type="ECO:0000256" key="1">
    <source>
        <dbReference type="SAM" id="Phobius"/>
    </source>
</evidence>
<reference evidence="2" key="1">
    <citation type="submission" date="2014-11" db="EMBL/GenBank/DDBJ databases">
        <authorList>
            <person name="Amaro Gonzalez C."/>
        </authorList>
    </citation>
    <scope>NUCLEOTIDE SEQUENCE</scope>
</reference>